<organism evidence="1 2">
    <name type="scientific">Erwinia rhapontici</name>
    <name type="common">Pectobacterium rhapontici</name>
    <dbReference type="NCBI Taxonomy" id="55212"/>
    <lineage>
        <taxon>Bacteria</taxon>
        <taxon>Pseudomonadati</taxon>
        <taxon>Pseudomonadota</taxon>
        <taxon>Gammaproteobacteria</taxon>
        <taxon>Enterobacterales</taxon>
        <taxon>Erwiniaceae</taxon>
        <taxon>Erwinia</taxon>
    </lineage>
</organism>
<evidence type="ECO:0000313" key="2">
    <source>
        <dbReference type="Proteomes" id="UP000677515"/>
    </source>
</evidence>
<dbReference type="RefSeq" id="WP_212812836.1">
    <property type="nucleotide sequence ID" value="NZ_AP024329.1"/>
</dbReference>
<accession>A0ABM7N1R4</accession>
<proteinExistence type="predicted"/>
<gene>
    <name evidence="1" type="ORF">ERHA53_26190</name>
</gene>
<keyword evidence="2" id="KW-1185">Reference proteome</keyword>
<evidence type="ECO:0008006" key="3">
    <source>
        <dbReference type="Google" id="ProtNLM"/>
    </source>
</evidence>
<dbReference type="Pfam" id="PF11185">
    <property type="entry name" value="DUF2971"/>
    <property type="match status" value="1"/>
</dbReference>
<reference evidence="1 2" key="1">
    <citation type="submission" date="2021-01" db="EMBL/GenBank/DDBJ databases">
        <title>Complete genome sequence of Erwinia rhapontici MAFF 311153.</title>
        <authorList>
            <person name="Morohoshi T."/>
            <person name="Someya N."/>
        </authorList>
    </citation>
    <scope>NUCLEOTIDE SEQUENCE [LARGE SCALE GENOMIC DNA]</scope>
    <source>
        <strain evidence="1 2">MAFF 311153</strain>
    </source>
</reference>
<dbReference type="EMBL" id="AP024329">
    <property type="protein sequence ID" value="BCQ35276.1"/>
    <property type="molecule type" value="Genomic_DNA"/>
</dbReference>
<sequence length="287" mass="33247">MNTVYHYCSAETFLSVIKYKKLWLGDIRYMNDYMEMKWFMDAFNELLDTELSSEAHKELLENLKNNQALTKPYISCLSESGDILSQWRAYAQDGHGIAIGFNPNKLGVIIDSNVGTNKFIKQSLHLNTVSYWDKEKIKNEILKITKQAPDVIDFFATLDKEFEDLPNSLQSRIVSTCFKLIHLSLHIKNPAFSEEKEVRIIYNHFPKYHKDSNKDNKDYKHFLASKSFRISSGNLTTHYELPILKDAITEIILGPKCNFSSDDIHDYIKANNIHNSVDIKKSTASYR</sequence>
<dbReference type="InterPro" id="IPR021352">
    <property type="entry name" value="DUF2971"/>
</dbReference>
<dbReference type="Proteomes" id="UP000677515">
    <property type="component" value="Chromosome"/>
</dbReference>
<protein>
    <recommendedName>
        <fullName evidence="3">DUF2971 domain-containing protein</fullName>
    </recommendedName>
</protein>
<evidence type="ECO:0000313" key="1">
    <source>
        <dbReference type="EMBL" id="BCQ35276.1"/>
    </source>
</evidence>
<name>A0ABM7N1R4_ERWRD</name>